<evidence type="ECO:0000259" key="2">
    <source>
        <dbReference type="SMART" id="SM00256"/>
    </source>
</evidence>
<feature type="domain" description="F-box" evidence="2">
    <location>
        <begin position="191"/>
        <end position="231"/>
    </location>
</feature>
<evidence type="ECO:0000313" key="3">
    <source>
        <dbReference type="EMBL" id="KAI9161132.1"/>
    </source>
</evidence>
<reference evidence="3" key="1">
    <citation type="journal article" date="2022" name="Plant J.">
        <title>Strategies of tolerance reflected in two North American maple genomes.</title>
        <authorList>
            <person name="McEvoy S.L."/>
            <person name="Sezen U.U."/>
            <person name="Trouern-Trend A."/>
            <person name="McMahon S.M."/>
            <person name="Schaberg P.G."/>
            <person name="Yang J."/>
            <person name="Wegrzyn J.L."/>
            <person name="Swenson N.G."/>
        </authorList>
    </citation>
    <scope>NUCLEOTIDE SEQUENCE</scope>
    <source>
        <strain evidence="3">91603</strain>
    </source>
</reference>
<dbReference type="Pfam" id="PF00646">
    <property type="entry name" value="F-box"/>
    <property type="match status" value="1"/>
</dbReference>
<evidence type="ECO:0000313" key="4">
    <source>
        <dbReference type="Proteomes" id="UP001064489"/>
    </source>
</evidence>
<organism evidence="3 4">
    <name type="scientific">Acer negundo</name>
    <name type="common">Box elder</name>
    <dbReference type="NCBI Taxonomy" id="4023"/>
    <lineage>
        <taxon>Eukaryota</taxon>
        <taxon>Viridiplantae</taxon>
        <taxon>Streptophyta</taxon>
        <taxon>Embryophyta</taxon>
        <taxon>Tracheophyta</taxon>
        <taxon>Spermatophyta</taxon>
        <taxon>Magnoliopsida</taxon>
        <taxon>eudicotyledons</taxon>
        <taxon>Gunneridae</taxon>
        <taxon>Pentapetalae</taxon>
        <taxon>rosids</taxon>
        <taxon>malvids</taxon>
        <taxon>Sapindales</taxon>
        <taxon>Sapindaceae</taxon>
        <taxon>Hippocastanoideae</taxon>
        <taxon>Acereae</taxon>
        <taxon>Acer</taxon>
    </lineage>
</organism>
<feature type="compositionally biased region" description="Polar residues" evidence="1">
    <location>
        <begin position="1"/>
        <end position="11"/>
    </location>
</feature>
<dbReference type="InterPro" id="IPR055290">
    <property type="entry name" value="At3g26010-like"/>
</dbReference>
<keyword evidence="4" id="KW-1185">Reference proteome</keyword>
<dbReference type="NCBIfam" id="TIGR01640">
    <property type="entry name" value="F_box_assoc_1"/>
    <property type="match status" value="1"/>
</dbReference>
<accession>A0AAD5IF38</accession>
<dbReference type="PANTHER" id="PTHR35546:SF130">
    <property type="entry name" value="EXPRESSED PROTEIN"/>
    <property type="match status" value="1"/>
</dbReference>
<dbReference type="EMBL" id="JAJSOW010000106">
    <property type="protein sequence ID" value="KAI9161132.1"/>
    <property type="molecule type" value="Genomic_DNA"/>
</dbReference>
<dbReference type="InterPro" id="IPR017451">
    <property type="entry name" value="F-box-assoc_interact_dom"/>
</dbReference>
<proteinExistence type="predicted"/>
<comment type="caution">
    <text evidence="3">The sequence shown here is derived from an EMBL/GenBank/DDBJ whole genome shotgun (WGS) entry which is preliminary data.</text>
</comment>
<feature type="region of interest" description="Disordered" evidence="1">
    <location>
        <begin position="1"/>
        <end position="28"/>
    </location>
</feature>
<evidence type="ECO:0000256" key="1">
    <source>
        <dbReference type="SAM" id="MobiDB-lite"/>
    </source>
</evidence>
<dbReference type="SMART" id="SM00256">
    <property type="entry name" value="FBOX"/>
    <property type="match status" value="1"/>
</dbReference>
<dbReference type="AlphaFoldDB" id="A0AAD5IF38"/>
<dbReference type="InterPro" id="IPR006527">
    <property type="entry name" value="F-box-assoc_dom_typ1"/>
</dbReference>
<dbReference type="SUPFAM" id="SSF81383">
    <property type="entry name" value="F-box domain"/>
    <property type="match status" value="1"/>
</dbReference>
<protein>
    <recommendedName>
        <fullName evidence="2">F-box domain-containing protein</fullName>
    </recommendedName>
</protein>
<dbReference type="Proteomes" id="UP001064489">
    <property type="component" value="Chromosome 2"/>
</dbReference>
<dbReference type="Gene3D" id="1.20.1280.50">
    <property type="match status" value="1"/>
</dbReference>
<dbReference type="Pfam" id="PF07734">
    <property type="entry name" value="FBA_1"/>
    <property type="match status" value="1"/>
</dbReference>
<dbReference type="CDD" id="cd22157">
    <property type="entry name" value="F-box_AtFBW1-like"/>
    <property type="match status" value="1"/>
</dbReference>
<dbReference type="InterPro" id="IPR001810">
    <property type="entry name" value="F-box_dom"/>
</dbReference>
<name>A0AAD5IF38_ACENE</name>
<dbReference type="PANTHER" id="PTHR35546">
    <property type="entry name" value="F-BOX PROTEIN INTERACTION DOMAIN PROTEIN-RELATED"/>
    <property type="match status" value="1"/>
</dbReference>
<gene>
    <name evidence="3" type="ORF">LWI28_014690</name>
</gene>
<sequence length="562" mass="64184">MEQPKFPNSLSQTTTTTNNPQRKKPPTPQELISHYKTQGLDQEQASIKVIEDLQSVLFRVIASNSKNKKDRLVGDTSKKIDVINNRLAIVDLKLDTKPGYGETFALGVASGAALNGIGFVWPHVLKGVGQIWSAVRTATDPSSTEQQGGHLQKFLFDVINNRVAIVDMKVDDSKPGYGILIMSSPKRTHVLMNDVMFNILVRLPLKSLLQCKCVCKLWQNLISDPVFISNYSRQHPQYQVSGFYLEKYLLLQLHSELLFIPWEGQDEGVPETSLSFIGDDNGIYIKHSCNGLLLCSSFRCHDEDREYYICKPTTKQYLSLPKPPCEKVLGISIAYDPNKSPHYQVICISESEVSFNHRQVKIYSSATGSWRDSGNPFIIFDEMRFNRGVYWNGALHWVGNGDLSLRFDVQKEFMLTMPMPPIPEEHLERKLSYFGESGGHLYLIEIYDPRTTVFDVMEMRSDYSGWSVKYHVDINILKSCYYYAMVRRHRYVFSVLHILHRQVGDGDESVLALQIRGALLLYNLGDNTFMELPDMFSSGNQNLGLLYTWERVHPYTNPLCYI</sequence>
<dbReference type="InterPro" id="IPR036047">
    <property type="entry name" value="F-box-like_dom_sf"/>
</dbReference>
<reference evidence="3" key="2">
    <citation type="submission" date="2023-02" db="EMBL/GenBank/DDBJ databases">
        <authorList>
            <person name="Swenson N.G."/>
            <person name="Wegrzyn J.L."/>
            <person name="Mcevoy S.L."/>
        </authorList>
    </citation>
    <scope>NUCLEOTIDE SEQUENCE</scope>
    <source>
        <strain evidence="3">91603</strain>
        <tissue evidence="3">Leaf</tissue>
    </source>
</reference>